<dbReference type="RefSeq" id="WP_245356300.1">
    <property type="nucleotide sequence ID" value="NZ_BAAAJY010000003.1"/>
</dbReference>
<proteinExistence type="inferred from homology"/>
<keyword evidence="5" id="KW-1185">Reference proteome</keyword>
<organism evidence="4 5">
    <name type="scientific">Paeniglutamicibacter kerguelensis</name>
    <dbReference type="NCBI Taxonomy" id="254788"/>
    <lineage>
        <taxon>Bacteria</taxon>
        <taxon>Bacillati</taxon>
        <taxon>Actinomycetota</taxon>
        <taxon>Actinomycetes</taxon>
        <taxon>Micrococcales</taxon>
        <taxon>Micrococcaceae</taxon>
        <taxon>Paeniglutamicibacter</taxon>
    </lineage>
</organism>
<gene>
    <name evidence="4" type="ORF">JOF47_001640</name>
</gene>
<dbReference type="CDD" id="cd07381">
    <property type="entry name" value="MPP_CapA"/>
    <property type="match status" value="1"/>
</dbReference>
<dbReference type="InterPro" id="IPR052169">
    <property type="entry name" value="CW_Biosynth-Accessory"/>
</dbReference>
<comment type="similarity">
    <text evidence="1">Belongs to the CapA family.</text>
</comment>
<feature type="compositionally biased region" description="Low complexity" evidence="2">
    <location>
        <begin position="35"/>
        <end position="46"/>
    </location>
</feature>
<evidence type="ECO:0000313" key="4">
    <source>
        <dbReference type="EMBL" id="MBP2386129.1"/>
    </source>
</evidence>
<reference evidence="4 5" key="1">
    <citation type="submission" date="2021-03" db="EMBL/GenBank/DDBJ databases">
        <title>Sequencing the genomes of 1000 actinobacteria strains.</title>
        <authorList>
            <person name="Klenk H.-P."/>
        </authorList>
    </citation>
    <scope>NUCLEOTIDE SEQUENCE [LARGE SCALE GENOMIC DNA]</scope>
    <source>
        <strain evidence="4 5">DSM 15797</strain>
    </source>
</reference>
<dbReference type="PANTHER" id="PTHR33393">
    <property type="entry name" value="POLYGLUTAMINE SYNTHESIS ACCESSORY PROTEIN RV0574C-RELATED"/>
    <property type="match status" value="1"/>
</dbReference>
<dbReference type="Gene3D" id="3.60.21.10">
    <property type="match status" value="1"/>
</dbReference>
<protein>
    <submittedName>
        <fullName evidence="4">Poly-gamma-glutamate synthesis protein (Capsule biosynthesis protein)</fullName>
    </submittedName>
</protein>
<dbReference type="PANTHER" id="PTHR33393:SF13">
    <property type="entry name" value="PGA BIOSYNTHESIS PROTEIN CAPA"/>
    <property type="match status" value="1"/>
</dbReference>
<feature type="domain" description="Capsule synthesis protein CapA" evidence="3">
    <location>
        <begin position="90"/>
        <end position="332"/>
    </location>
</feature>
<dbReference type="EMBL" id="JAGIOF010000001">
    <property type="protein sequence ID" value="MBP2386129.1"/>
    <property type="molecule type" value="Genomic_DNA"/>
</dbReference>
<sequence>MDERPADSVRDRRILAMLPALALAVALGSCSVAPAQPARVPAPASAEPTSVTAAPSDEPTAGTVPQEPAAPDSTAKPPPDASCPGDECIEVAVAGDILLHPALWEQAKKDGKGQLDFEPLLGGIAPFLDEVDLSLCNLETPLAPKGGPYRGYPMFAVPQEIVPALKAVGYDGCTTASNHSMDGGAEGVIRTLDALKDAGLVSTGSYRSPVDAGKPLLTQAGGAKVSVIAGTYSLNGVAEDAPWRVDDIDEASLVARARTARAAGADIVLAAIHDGAEYTDRPTAGQRELYRALADSGEFDFIYSHHTHSVLPIEKRGSTWIVYGLGNSVAKHDTKTVLNREGITVNMQFVRTASGWEPGKLRWVPHLMAEDRARWCALPAPAGSQCTDTQGDAASLKRTTATVNAFGADRDGAGPWVPAAR</sequence>
<dbReference type="SUPFAM" id="SSF56300">
    <property type="entry name" value="Metallo-dependent phosphatases"/>
    <property type="match status" value="1"/>
</dbReference>
<accession>A0ABS4XCE3</accession>
<dbReference type="Pfam" id="PF09587">
    <property type="entry name" value="PGA_cap"/>
    <property type="match status" value="1"/>
</dbReference>
<comment type="caution">
    <text evidence="4">The sequence shown here is derived from an EMBL/GenBank/DDBJ whole genome shotgun (WGS) entry which is preliminary data.</text>
</comment>
<evidence type="ECO:0000313" key="5">
    <source>
        <dbReference type="Proteomes" id="UP001296993"/>
    </source>
</evidence>
<dbReference type="PROSITE" id="PS51257">
    <property type="entry name" value="PROKAR_LIPOPROTEIN"/>
    <property type="match status" value="1"/>
</dbReference>
<feature type="region of interest" description="Disordered" evidence="2">
    <location>
        <begin position="35"/>
        <end position="83"/>
    </location>
</feature>
<dbReference type="InterPro" id="IPR029052">
    <property type="entry name" value="Metallo-depent_PP-like"/>
</dbReference>
<evidence type="ECO:0000256" key="1">
    <source>
        <dbReference type="ARBA" id="ARBA00005662"/>
    </source>
</evidence>
<name>A0ABS4XCE3_9MICC</name>
<evidence type="ECO:0000256" key="2">
    <source>
        <dbReference type="SAM" id="MobiDB-lite"/>
    </source>
</evidence>
<dbReference type="SMART" id="SM00854">
    <property type="entry name" value="PGA_cap"/>
    <property type="match status" value="1"/>
</dbReference>
<dbReference type="Proteomes" id="UP001296993">
    <property type="component" value="Unassembled WGS sequence"/>
</dbReference>
<dbReference type="InterPro" id="IPR019079">
    <property type="entry name" value="Capsule_synth_CapA"/>
</dbReference>
<evidence type="ECO:0000259" key="3">
    <source>
        <dbReference type="SMART" id="SM00854"/>
    </source>
</evidence>